<sequence length="186" mass="21477">MKRSRGNPFQVLFRATDNSSQFEVLFPFKCGDYEPSYMEVHELNGDPLKQNGSLQIGFTLNISIFHRRKKHLSECWIEGNAQHGGGRRRKYFLRGGYSELDEFGEEKCHVEELEDDQHTVTVHDRNNGSLYERRTTKRFEVSLRVGWSVLPEGRPDPFQAITIYPLFINCELSDSRSSPVSPNCTS</sequence>
<evidence type="ECO:0000313" key="2">
    <source>
        <dbReference type="Proteomes" id="UP000267096"/>
    </source>
</evidence>
<protein>
    <submittedName>
        <fullName evidence="3">TMV resistance protein N-like</fullName>
    </submittedName>
</protein>
<dbReference type="WBParaSite" id="ASIM_0001257501-mRNA-1">
    <property type="protein sequence ID" value="ASIM_0001257501-mRNA-1"/>
    <property type="gene ID" value="ASIM_0001257501"/>
</dbReference>
<evidence type="ECO:0000313" key="3">
    <source>
        <dbReference type="WBParaSite" id="ASIM_0001257501-mRNA-1"/>
    </source>
</evidence>
<dbReference type="OrthoDB" id="5815742at2759"/>
<reference evidence="3" key="1">
    <citation type="submission" date="2017-02" db="UniProtKB">
        <authorList>
            <consortium name="WormBaseParasite"/>
        </authorList>
    </citation>
    <scope>IDENTIFICATION</scope>
</reference>
<keyword evidence="2" id="KW-1185">Reference proteome</keyword>
<organism evidence="3">
    <name type="scientific">Anisakis simplex</name>
    <name type="common">Herring worm</name>
    <dbReference type="NCBI Taxonomy" id="6269"/>
    <lineage>
        <taxon>Eukaryota</taxon>
        <taxon>Metazoa</taxon>
        <taxon>Ecdysozoa</taxon>
        <taxon>Nematoda</taxon>
        <taxon>Chromadorea</taxon>
        <taxon>Rhabditida</taxon>
        <taxon>Spirurina</taxon>
        <taxon>Ascaridomorpha</taxon>
        <taxon>Ascaridoidea</taxon>
        <taxon>Anisakidae</taxon>
        <taxon>Anisakis</taxon>
        <taxon>Anisakis simplex complex</taxon>
    </lineage>
</organism>
<gene>
    <name evidence="1" type="ORF">ASIM_LOCUS12041</name>
</gene>
<reference evidence="1 2" key="2">
    <citation type="submission" date="2018-11" db="EMBL/GenBank/DDBJ databases">
        <authorList>
            <consortium name="Pathogen Informatics"/>
        </authorList>
    </citation>
    <scope>NUCLEOTIDE SEQUENCE [LARGE SCALE GENOMIC DNA]</scope>
</reference>
<proteinExistence type="predicted"/>
<name>A0A0M3JWC3_ANISI</name>
<accession>A0A0M3JWC3</accession>
<dbReference type="AlphaFoldDB" id="A0A0M3JWC3"/>
<dbReference type="EMBL" id="UYRR01031131">
    <property type="protein sequence ID" value="VDK46409.1"/>
    <property type="molecule type" value="Genomic_DNA"/>
</dbReference>
<dbReference type="Proteomes" id="UP000267096">
    <property type="component" value="Unassembled WGS sequence"/>
</dbReference>
<evidence type="ECO:0000313" key="1">
    <source>
        <dbReference type="EMBL" id="VDK46409.1"/>
    </source>
</evidence>